<name>A0A0F9DRZ5_9ZZZZ</name>
<proteinExistence type="predicted"/>
<sequence>MRKKNIYNPWGENVSGFLHKDKIIPRGTKRFEKIMRKWRKTN</sequence>
<reference evidence="1" key="1">
    <citation type="journal article" date="2015" name="Nature">
        <title>Complex archaea that bridge the gap between prokaryotes and eukaryotes.</title>
        <authorList>
            <person name="Spang A."/>
            <person name="Saw J.H."/>
            <person name="Jorgensen S.L."/>
            <person name="Zaremba-Niedzwiedzka K."/>
            <person name="Martijn J."/>
            <person name="Lind A.E."/>
            <person name="van Eijk R."/>
            <person name="Schleper C."/>
            <person name="Guy L."/>
            <person name="Ettema T.J."/>
        </authorList>
    </citation>
    <scope>NUCLEOTIDE SEQUENCE</scope>
</reference>
<accession>A0A0F9DRZ5</accession>
<evidence type="ECO:0000313" key="1">
    <source>
        <dbReference type="EMBL" id="KKL64524.1"/>
    </source>
</evidence>
<gene>
    <name evidence="1" type="ORF">LCGC14_2164140</name>
</gene>
<comment type="caution">
    <text evidence="1">The sequence shown here is derived from an EMBL/GenBank/DDBJ whole genome shotgun (WGS) entry which is preliminary data.</text>
</comment>
<protein>
    <submittedName>
        <fullName evidence="1">Uncharacterized protein</fullName>
    </submittedName>
</protein>
<organism evidence="1">
    <name type="scientific">marine sediment metagenome</name>
    <dbReference type="NCBI Taxonomy" id="412755"/>
    <lineage>
        <taxon>unclassified sequences</taxon>
        <taxon>metagenomes</taxon>
        <taxon>ecological metagenomes</taxon>
    </lineage>
</organism>
<dbReference type="AlphaFoldDB" id="A0A0F9DRZ5"/>
<dbReference type="EMBL" id="LAZR01027816">
    <property type="protein sequence ID" value="KKL64524.1"/>
    <property type="molecule type" value="Genomic_DNA"/>
</dbReference>